<proteinExistence type="predicted"/>
<reference evidence="1" key="2">
    <citation type="journal article" date="2023" name="IMA Fungus">
        <title>Comparative genomic study of the Penicillium genus elucidates a diverse pangenome and 15 lateral gene transfer events.</title>
        <authorList>
            <person name="Petersen C."/>
            <person name="Sorensen T."/>
            <person name="Nielsen M.R."/>
            <person name="Sondergaard T.E."/>
            <person name="Sorensen J.L."/>
            <person name="Fitzpatrick D.A."/>
            <person name="Frisvad J.C."/>
            <person name="Nielsen K.L."/>
        </authorList>
    </citation>
    <scope>NUCLEOTIDE SEQUENCE</scope>
    <source>
        <strain evidence="1">IBT 30761</strain>
    </source>
</reference>
<keyword evidence="2" id="KW-1185">Reference proteome</keyword>
<reference evidence="1" key="1">
    <citation type="submission" date="2022-11" db="EMBL/GenBank/DDBJ databases">
        <authorList>
            <person name="Petersen C."/>
        </authorList>
    </citation>
    <scope>NUCLEOTIDE SEQUENCE</scope>
    <source>
        <strain evidence="1">IBT 30761</strain>
    </source>
</reference>
<dbReference type="InterPro" id="IPR011032">
    <property type="entry name" value="GroES-like_sf"/>
</dbReference>
<dbReference type="Proteomes" id="UP001149074">
    <property type="component" value="Unassembled WGS sequence"/>
</dbReference>
<name>A0A9W9EYY6_9EURO</name>
<accession>A0A9W9EYY6</accession>
<dbReference type="RefSeq" id="XP_056472466.1">
    <property type="nucleotide sequence ID" value="XM_056621660.1"/>
</dbReference>
<protein>
    <submittedName>
        <fullName evidence="1">Zinc-binding oxidoreductase</fullName>
    </submittedName>
</protein>
<evidence type="ECO:0000313" key="2">
    <source>
        <dbReference type="Proteomes" id="UP001149074"/>
    </source>
</evidence>
<dbReference type="EMBL" id="JAPQKI010000009">
    <property type="protein sequence ID" value="KAJ5090485.1"/>
    <property type="molecule type" value="Genomic_DNA"/>
</dbReference>
<gene>
    <name evidence="1" type="ORF">N7532_009169</name>
</gene>
<dbReference type="OrthoDB" id="48317at2759"/>
<dbReference type="SUPFAM" id="SSF50129">
    <property type="entry name" value="GroES-like"/>
    <property type="match status" value="1"/>
</dbReference>
<dbReference type="GeneID" id="81360639"/>
<comment type="caution">
    <text evidence="1">The sequence shown here is derived from an EMBL/GenBank/DDBJ whole genome shotgun (WGS) entry which is preliminary data.</text>
</comment>
<evidence type="ECO:0000313" key="1">
    <source>
        <dbReference type="EMBL" id="KAJ5090485.1"/>
    </source>
</evidence>
<sequence length="78" mass="8390">MALLPTLVEPPGLAADVPLKPTKITSLSGAFQEYTLLDETYVTPIPDKIPYEDAVVTPTGLSTATVGLFHDEYLSLEL</sequence>
<dbReference type="Gene3D" id="3.90.180.10">
    <property type="entry name" value="Medium-chain alcohol dehydrogenases, catalytic domain"/>
    <property type="match status" value="1"/>
</dbReference>
<organism evidence="1 2">
    <name type="scientific">Penicillium argentinense</name>
    <dbReference type="NCBI Taxonomy" id="1131581"/>
    <lineage>
        <taxon>Eukaryota</taxon>
        <taxon>Fungi</taxon>
        <taxon>Dikarya</taxon>
        <taxon>Ascomycota</taxon>
        <taxon>Pezizomycotina</taxon>
        <taxon>Eurotiomycetes</taxon>
        <taxon>Eurotiomycetidae</taxon>
        <taxon>Eurotiales</taxon>
        <taxon>Aspergillaceae</taxon>
        <taxon>Penicillium</taxon>
    </lineage>
</organism>
<dbReference type="AlphaFoldDB" id="A0A9W9EYY6"/>